<reference evidence="2 3" key="1">
    <citation type="submission" date="2024-05" db="EMBL/GenBank/DDBJ databases">
        <title>The mechanism of isolation and screening of efficient mineral weathering bacteria priestia aryabhattai c4-10 with weathered biotite.</title>
        <authorList>
            <person name="Yang S."/>
        </authorList>
    </citation>
    <scope>NUCLEOTIDE SEQUENCE [LARGE SCALE GENOMIC DNA]</scope>
    <source>
        <strain evidence="2 3">C4-10</strain>
    </source>
</reference>
<reference evidence="2 3" key="2">
    <citation type="submission" date="2024-05" db="EMBL/GenBank/DDBJ databases">
        <authorList>
            <person name="Zheng X."/>
        </authorList>
    </citation>
    <scope>NUCLEOTIDE SEQUENCE [LARGE SCALE GENOMIC DNA]</scope>
    <source>
        <strain evidence="2 3">C4-10</strain>
    </source>
</reference>
<dbReference type="SUPFAM" id="SSF47413">
    <property type="entry name" value="lambda repressor-like DNA-binding domains"/>
    <property type="match status" value="1"/>
</dbReference>
<dbReference type="CDD" id="cd00093">
    <property type="entry name" value="HTH_XRE"/>
    <property type="match status" value="1"/>
</dbReference>
<evidence type="ECO:0000313" key="3">
    <source>
        <dbReference type="Proteomes" id="UP001418804"/>
    </source>
</evidence>
<dbReference type="EMBL" id="JBDIVD010000005">
    <property type="protein sequence ID" value="MEN3156679.1"/>
    <property type="molecule type" value="Genomic_DNA"/>
</dbReference>
<dbReference type="InterPro" id="IPR010982">
    <property type="entry name" value="Lambda_DNA-bd_dom_sf"/>
</dbReference>
<dbReference type="Gene3D" id="1.10.260.40">
    <property type="entry name" value="lambda repressor-like DNA-binding domains"/>
    <property type="match status" value="1"/>
</dbReference>
<dbReference type="Pfam" id="PF01381">
    <property type="entry name" value="HTH_3"/>
    <property type="match status" value="1"/>
</dbReference>
<dbReference type="InterPro" id="IPR001387">
    <property type="entry name" value="Cro/C1-type_HTH"/>
</dbReference>
<comment type="caution">
    <text evidence="2">The sequence shown here is derived from an EMBL/GenBank/DDBJ whole genome shotgun (WGS) entry which is preliminary data.</text>
</comment>
<dbReference type="AlphaFoldDB" id="A0ABD5L2Z1"/>
<gene>
    <name evidence="2" type="ORF">ABDD91_28055</name>
</gene>
<evidence type="ECO:0000313" key="2">
    <source>
        <dbReference type="EMBL" id="MEN3156679.1"/>
    </source>
</evidence>
<name>A0ABD5L2Z1_PRIAR</name>
<accession>A0ABD5L2Z1</accession>
<dbReference type="Proteomes" id="UP001418804">
    <property type="component" value="Unassembled WGS sequence"/>
</dbReference>
<dbReference type="RefSeq" id="WP_025753651.1">
    <property type="nucleotide sequence ID" value="NZ_JBDIVD010000005.1"/>
</dbReference>
<proteinExistence type="predicted"/>
<evidence type="ECO:0000259" key="1">
    <source>
        <dbReference type="Pfam" id="PF01381"/>
    </source>
</evidence>
<feature type="domain" description="HTH cro/C1-type" evidence="1">
    <location>
        <begin position="15"/>
        <end position="56"/>
    </location>
</feature>
<sequence length="75" mass="8692">MSWWKNPKRSKFGKWLDKKGITQAEFSESSKVSRATVSTMCNEKNYSPSPKVLKKVMDQVKKIDRSKGPDDFFSM</sequence>
<protein>
    <submittedName>
        <fullName evidence="2">Helix-turn-helix transcriptional regulator</fullName>
    </submittedName>
</protein>
<organism evidence="2 3">
    <name type="scientific">Priestia aryabhattai</name>
    <name type="common">Bacillus aryabhattai</name>
    <dbReference type="NCBI Taxonomy" id="412384"/>
    <lineage>
        <taxon>Bacteria</taxon>
        <taxon>Bacillati</taxon>
        <taxon>Bacillota</taxon>
        <taxon>Bacilli</taxon>
        <taxon>Bacillales</taxon>
        <taxon>Bacillaceae</taxon>
        <taxon>Priestia</taxon>
    </lineage>
</organism>